<dbReference type="CDD" id="cd16514">
    <property type="entry name" value="RING-HC_LONFs_rpt2"/>
    <property type="match status" value="1"/>
</dbReference>
<keyword evidence="3 5" id="KW-0863">Zinc-finger</keyword>
<dbReference type="Pfam" id="PF13923">
    <property type="entry name" value="zf-C3HC4_2"/>
    <property type="match status" value="1"/>
</dbReference>
<feature type="domain" description="RING-type" evidence="8">
    <location>
        <begin position="1548"/>
        <end position="1586"/>
    </location>
</feature>
<evidence type="ECO:0000256" key="4">
    <source>
        <dbReference type="ARBA" id="ARBA00022833"/>
    </source>
</evidence>
<evidence type="ECO:0000256" key="6">
    <source>
        <dbReference type="SAM" id="Coils"/>
    </source>
</evidence>
<keyword evidence="2" id="KW-0479">Metal-binding</keyword>
<dbReference type="Gene3D" id="1.10.287.160">
    <property type="entry name" value="HR1 repeat"/>
    <property type="match status" value="1"/>
</dbReference>
<dbReference type="SUPFAM" id="SSF46585">
    <property type="entry name" value="HR1 repeat"/>
    <property type="match status" value="1"/>
</dbReference>
<dbReference type="PROSITE" id="PS00518">
    <property type="entry name" value="ZF_RING_1"/>
    <property type="match status" value="2"/>
</dbReference>
<dbReference type="InterPro" id="IPR028268">
    <property type="entry name" value="Pianissimo_fam"/>
</dbReference>
<evidence type="ECO:0000259" key="8">
    <source>
        <dbReference type="PROSITE" id="PS50089"/>
    </source>
</evidence>
<dbReference type="InterPro" id="IPR017907">
    <property type="entry name" value="Znf_RING_CS"/>
</dbReference>
<evidence type="ECO:0000313" key="11">
    <source>
        <dbReference type="Proteomes" id="UP001056012"/>
    </source>
</evidence>
<dbReference type="SMART" id="SM01307">
    <property type="entry name" value="RICTOR_M"/>
    <property type="match status" value="1"/>
</dbReference>
<dbReference type="InterPro" id="IPR013083">
    <property type="entry name" value="Znf_RING/FYVE/PHD"/>
</dbReference>
<dbReference type="InterPro" id="IPR011072">
    <property type="entry name" value="HR1_rho-bd"/>
</dbReference>
<dbReference type="Proteomes" id="UP001056012">
    <property type="component" value="Chromosome 1"/>
</dbReference>
<feature type="compositionally biased region" description="Polar residues" evidence="7">
    <location>
        <begin position="50"/>
        <end position="73"/>
    </location>
</feature>
<dbReference type="SMART" id="SM01308">
    <property type="entry name" value="RICTOR_N"/>
    <property type="match status" value="1"/>
</dbReference>
<dbReference type="Pfam" id="PF14663">
    <property type="entry name" value="RasGEF_N_2"/>
    <property type="match status" value="1"/>
</dbReference>
<dbReference type="Pfam" id="PF14668">
    <property type="entry name" value="RICTOR_V"/>
    <property type="match status" value="1"/>
</dbReference>
<feature type="compositionally biased region" description="Basic residues" evidence="7">
    <location>
        <begin position="2136"/>
        <end position="2150"/>
    </location>
</feature>
<accession>A0A9Q9DNR8</accession>
<dbReference type="SMART" id="SM00184">
    <property type="entry name" value="RING"/>
    <property type="match status" value="2"/>
</dbReference>
<protein>
    <submittedName>
        <fullName evidence="10">Cytosolic regulator pianissimo</fullName>
    </submittedName>
</protein>
<evidence type="ECO:0000256" key="3">
    <source>
        <dbReference type="ARBA" id="ARBA00022771"/>
    </source>
</evidence>
<dbReference type="SMART" id="SM01310">
    <property type="entry name" value="RICTOR_V"/>
    <property type="match status" value="1"/>
</dbReference>
<dbReference type="InterPro" id="IPR029452">
    <property type="entry name" value="RICTOR_V"/>
</dbReference>
<dbReference type="PROSITE" id="PS51787">
    <property type="entry name" value="LON_N"/>
    <property type="match status" value="1"/>
</dbReference>
<dbReference type="Pfam" id="PF14664">
    <property type="entry name" value="RICTOR_N"/>
    <property type="match status" value="1"/>
</dbReference>
<dbReference type="InterPro" id="IPR003111">
    <property type="entry name" value="Lon_prtase_N"/>
</dbReference>
<dbReference type="InterPro" id="IPR036274">
    <property type="entry name" value="HR1_rpt_sf"/>
</dbReference>
<evidence type="ECO:0000256" key="7">
    <source>
        <dbReference type="SAM" id="MobiDB-lite"/>
    </source>
</evidence>
<dbReference type="PANTHER" id="PTHR13298">
    <property type="entry name" value="CYTOSOLIC REGULATOR PIANISSIMO"/>
    <property type="match status" value="1"/>
</dbReference>
<dbReference type="GO" id="GO:0038203">
    <property type="term" value="P:TORC2 signaling"/>
    <property type="evidence" value="ECO:0007669"/>
    <property type="project" value="TreeGrafter"/>
</dbReference>
<organism evidence="10 11">
    <name type="scientific">Curvularia clavata</name>
    <dbReference type="NCBI Taxonomy" id="95742"/>
    <lineage>
        <taxon>Eukaryota</taxon>
        <taxon>Fungi</taxon>
        <taxon>Dikarya</taxon>
        <taxon>Ascomycota</taxon>
        <taxon>Pezizomycotina</taxon>
        <taxon>Dothideomycetes</taxon>
        <taxon>Pleosporomycetidae</taxon>
        <taxon>Pleosporales</taxon>
        <taxon>Pleosporineae</taxon>
        <taxon>Pleosporaceae</taxon>
        <taxon>Curvularia</taxon>
    </lineage>
</organism>
<dbReference type="VEuPathDB" id="FungiDB:yc1106_01036"/>
<dbReference type="EMBL" id="CP089274">
    <property type="protein sequence ID" value="USP73762.1"/>
    <property type="molecule type" value="Genomic_DNA"/>
</dbReference>
<dbReference type="InterPro" id="IPR016024">
    <property type="entry name" value="ARM-type_fold"/>
</dbReference>
<keyword evidence="4" id="KW-0862">Zinc</keyword>
<dbReference type="InterPro" id="IPR029453">
    <property type="entry name" value="Rictor_IV"/>
</dbReference>
<feature type="region of interest" description="Disordered" evidence="7">
    <location>
        <begin position="20"/>
        <end position="85"/>
    </location>
</feature>
<reference evidence="10" key="1">
    <citation type="submission" date="2021-12" db="EMBL/GenBank/DDBJ databases">
        <title>Curvularia clavata genome.</title>
        <authorList>
            <person name="Cao Y."/>
        </authorList>
    </citation>
    <scope>NUCLEOTIDE SEQUENCE</scope>
    <source>
        <strain evidence="10">Yc1106</strain>
    </source>
</reference>
<dbReference type="InterPro" id="IPR027370">
    <property type="entry name" value="Znf-RING_euk"/>
</dbReference>
<dbReference type="Gene3D" id="3.30.40.10">
    <property type="entry name" value="Zinc/RING finger domain, C3HC4 (zinc finger)"/>
    <property type="match status" value="2"/>
</dbReference>
<dbReference type="Pfam" id="PF02185">
    <property type="entry name" value="HR1"/>
    <property type="match status" value="1"/>
</dbReference>
<dbReference type="InterPro" id="IPR015947">
    <property type="entry name" value="PUA-like_sf"/>
</dbReference>
<keyword evidence="11" id="KW-1185">Reference proteome</keyword>
<dbReference type="SMART" id="SM01303">
    <property type="entry name" value="RasGEF_N_2"/>
    <property type="match status" value="1"/>
</dbReference>
<dbReference type="InterPro" id="IPR046336">
    <property type="entry name" value="Lon_prtase_N_sf"/>
</dbReference>
<dbReference type="GO" id="GO:0031932">
    <property type="term" value="C:TORC2 complex"/>
    <property type="evidence" value="ECO:0007669"/>
    <property type="project" value="InterPro"/>
</dbReference>
<dbReference type="Gene3D" id="2.30.130.40">
    <property type="entry name" value="LON domain-like"/>
    <property type="match status" value="1"/>
</dbReference>
<feature type="compositionally biased region" description="Polar residues" evidence="7">
    <location>
        <begin position="25"/>
        <end position="43"/>
    </location>
</feature>
<dbReference type="SUPFAM" id="SSF48371">
    <property type="entry name" value="ARM repeat"/>
    <property type="match status" value="1"/>
</dbReference>
<evidence type="ECO:0000256" key="2">
    <source>
        <dbReference type="ARBA" id="ARBA00022723"/>
    </source>
</evidence>
<feature type="coiled-coil region" evidence="6">
    <location>
        <begin position="1919"/>
        <end position="1960"/>
    </location>
</feature>
<sequence>MLMRQDEGTAARHMCDAVGEADAADQTSLLAPTTSRDGRSTSAAGMASSRGGQASYASYATANTGPGSFNTALTRPATAQEGRIRPDFDMHAITVADSDALTSEQRQAELQDQIEKETKIKIGSENLLEALNAKNAKEVKNQRLQVEEQLNISNRKLAQLQSGLAAEKQRAKDVKSPPADPQSRLSYLFRRNLSRSPSRHVTQKEEEEDEETESPSFVLAEILQALEVRGMQPEYYVERANSLVLLLKRHPTLKYDLAWSVFGVRMQAMLLSDSREVVAAAYRVMRYSFTDRKSLQTMRGFHTDHFVILSLVKESKASVEREQALKFVRAFLDVKGGVEEIARSVVRIIVAVAEHAEDRLRNIATLTLAEILVRKPSLLVAAGGMGALADALGEGSYHAAESIGTSFLYLLDTPRRRRFLRSGRELEAPFAMFTDASTIHGHLHEEKLKVNAKVIASLLRSWAGLLTLSMNDFLPLRSLLWSLQIPTPHVRSVILELLFDLLRIKPPSWSSSFLAGRRLTTYGRVTNLKNQQIKDPTSSSSAEDDTTKWSLLDHYVSVILAAFLHAGLMPALLQAEAEPLSLPLKRKTTLLIGEVLKMANELLPPSWSAQLQVLPQLLHSAAKFQSESRFVAIGTIYQVDSINRTLYRSDPTSLYNTKSVSTFDDASANRQSDQAAKLQAAMQVDEGHFRNLMVETQVLNTVTFQKWRWDLILNIIEGPLLNPKRLDEAIKVTKFIHRVLGFYRPFKYRFSEVKNTKPNQRYVRAGCALMTSLLQNPEGVKYLAESKFIRQLAECLSHFDRMSGLTSESPIFQADRMNETLTGGYFALLGALTKDSRGIHILERWRVINMFYHIIELNDRDDLIRTLLSNLDYTLDGHLRIIISKAMTSCSKEIRIFATRLLRKYATKSMGTSSSTGVAEWAIRLLVTQLYDPDVEVCEVAIKILEEACNQKESLEFVVKCRPALDHLGEIGAPLLLRFLSTSVGYHYLDGLDYITREMDDWFLGRNDTYVALIEASMARSLADIPEKPSAQQTYDDAPEPTDYGLVPPHFYRELTRTKEGCKLLKQKGHFDEFAATIRDFASENDDPEIILKVKGCLWAVGNVGSMELGAPFLENSDVVKWIVQIAEQSEVMSLRGTAFYVLGLISRSLHGQEILLEHGWDGVVNDSGEALGFCLPLDFRKLFAMRPWVAAAEDMSWNPKAEIKIAVTDKDPVNARILKLATDLGNTVLAKKAASDLQAIKARKAPGFSKPAIFHKVMQILEAHHFRLPACRFILDLFDKRVLEQIVLDVVGDNDDEDEEASSDSEGSMVQVGPIGTNGASASAFVEHSFEPQLAAQTFMCDNERSTEASETVALHAHRDARRLVRLVQCPRCSKPLSTPVTLPCGHTLCRGCLPAPQPRANISYPNTPDRLMGIACPLLGCGAEHASAECSVDVTLAKLMELIKIEMTEHSAIAKNTPTLLVELPQPDEDAAMDEKEKETPAPQGHQQELHGGRLASTFTMAELGKLRYASDVRYQTLSASGDDYENLDMTLLERLREVIHKELDCLVCYNLMLDPTTTSCGHTFCRRCLARVMDHSSICPFCRRGLHVPASLQNQSSNVILNSLLNGLCPDLVSARADALKSEEQAGDNVLNVPLFICTLSLPSMPTFLHVFEPRYRLMMRRVIEGNRQFGMVMYNRTRAPQGDLGAVPFLEYGTLLEIVNYELLRDGRSFIETRGVGRFKVRAHGMLDGYHVSRIERVEDVSLAEEAILEQRETTMARDYAEAFFRDHPQTQLPAEIAIETLSTQHLLDSCTAFVREMREASAPWLRERIIQVYGEPPEDPAIFPYWFASVVPIVEEEKYVLLHTERVRERLKIVYSWIGRIRGQRWNASFSVLSFLSCLDQLIGIFTMEALSGAASGIAVVSLSIQLVECVGSIKTFIRNVKDAQKELERLVDLLERLEALLEDVRALMERQASLEHFPTPSATIIKCLKSCEKTLEPLQATVDKYMPSKSKTSTSMDRLKTGLRIGFKTKDIQDFETRIEWEISFLHASLGANCGAILHEVETANAWKLWFDDPERFVFEPCEGGSRLGFEFVLDKEASAYLLLSEYEVIAMANTSMMEWPFYDPFWGQSKIYGEWERLREMRFQRRMAAKARKSSGQKKRKSRMPGAWVH</sequence>
<dbReference type="Pfam" id="PF14666">
    <property type="entry name" value="RICTOR_M"/>
    <property type="match status" value="1"/>
</dbReference>
<dbReference type="InterPro" id="IPR028267">
    <property type="entry name" value="Pianissimo_N"/>
</dbReference>
<dbReference type="OrthoDB" id="271111at2759"/>
<dbReference type="SUPFAM" id="SSF57850">
    <property type="entry name" value="RING/U-box"/>
    <property type="match status" value="2"/>
</dbReference>
<name>A0A9Q9DNR8_CURCL</name>
<evidence type="ECO:0000256" key="5">
    <source>
        <dbReference type="PROSITE-ProRule" id="PRU00175"/>
    </source>
</evidence>
<feature type="domain" description="RING-type" evidence="8">
    <location>
        <begin position="1371"/>
        <end position="1420"/>
    </location>
</feature>
<gene>
    <name evidence="10" type="ORF">yc1106_01036</name>
</gene>
<dbReference type="PROSITE" id="PS50089">
    <property type="entry name" value="ZF_RING_2"/>
    <property type="match status" value="2"/>
</dbReference>
<feature type="domain" description="Lon N-terminal" evidence="9">
    <location>
        <begin position="1633"/>
        <end position="1867"/>
    </location>
</feature>
<keyword evidence="6" id="KW-0175">Coiled coil</keyword>
<dbReference type="PANTHER" id="PTHR13298:SF11">
    <property type="entry name" value="RAPAMYCIN-INSENSITIVE COMPANION OF MTOR"/>
    <property type="match status" value="1"/>
</dbReference>
<dbReference type="InterPro" id="IPR029451">
    <property type="entry name" value="RICTOR_M"/>
</dbReference>
<proteinExistence type="inferred from homology"/>
<dbReference type="Pfam" id="PF02190">
    <property type="entry name" value="LON_substr_bdg"/>
    <property type="match status" value="1"/>
</dbReference>
<evidence type="ECO:0000259" key="9">
    <source>
        <dbReference type="PROSITE" id="PS51787"/>
    </source>
</evidence>
<dbReference type="Gene3D" id="1.20.58.1480">
    <property type="match status" value="1"/>
</dbReference>
<dbReference type="SUPFAM" id="SSF88697">
    <property type="entry name" value="PUA domain-like"/>
    <property type="match status" value="1"/>
</dbReference>
<dbReference type="InterPro" id="IPR001841">
    <property type="entry name" value="Znf_RING"/>
</dbReference>
<comment type="similarity">
    <text evidence="1">Belongs to the RICTOR family.</text>
</comment>
<feature type="region of interest" description="Disordered" evidence="7">
    <location>
        <begin position="2136"/>
        <end position="2157"/>
    </location>
</feature>
<feature type="region of interest" description="Disordered" evidence="7">
    <location>
        <begin position="1473"/>
        <end position="1494"/>
    </location>
</feature>
<dbReference type="GO" id="GO:0008270">
    <property type="term" value="F:zinc ion binding"/>
    <property type="evidence" value="ECO:0007669"/>
    <property type="project" value="UniProtKB-KW"/>
</dbReference>
<evidence type="ECO:0000256" key="1">
    <source>
        <dbReference type="ARBA" id="ARBA00008878"/>
    </source>
</evidence>
<evidence type="ECO:0000313" key="10">
    <source>
        <dbReference type="EMBL" id="USP73762.1"/>
    </source>
</evidence>
<feature type="region of interest" description="Disordered" evidence="7">
    <location>
        <begin position="196"/>
        <end position="215"/>
    </location>
</feature>
<dbReference type="Pfam" id="PF13445">
    <property type="entry name" value="zf-RING_UBOX"/>
    <property type="match status" value="1"/>
</dbReference>
<dbReference type="SMART" id="SM00464">
    <property type="entry name" value="LON"/>
    <property type="match status" value="1"/>
</dbReference>
<dbReference type="CDD" id="cd11627">
    <property type="entry name" value="HR1_Ste20-like"/>
    <property type="match status" value="1"/>
</dbReference>